<dbReference type="EMBL" id="QTSX02001013">
    <property type="protein sequence ID" value="KAJ9083406.1"/>
    <property type="molecule type" value="Genomic_DNA"/>
</dbReference>
<evidence type="ECO:0000313" key="2">
    <source>
        <dbReference type="Proteomes" id="UP001165960"/>
    </source>
</evidence>
<comment type="caution">
    <text evidence="1">The sequence shown here is derived from an EMBL/GenBank/DDBJ whole genome shotgun (WGS) entry which is preliminary data.</text>
</comment>
<accession>A0ACC2U9H4</accession>
<keyword evidence="2" id="KW-1185">Reference proteome</keyword>
<sequence length="819" mass="91394">MDSNKEPISIYPKQHNAFPVDHQPYYSPFSQEYMSFSSSGKPQPYLYSPESKIDREKGVNGAQDFSPTSPRSRLTSLCNSQRVPVTQSNYQNFTNTWSTPSPKNRFSNSTVYPNSLDRDIGARHKKPGNFLPSGSDAHKRTRAHGHSKSVIKPNTILEARDDLSEPRGSPECLKSSVHKGGHQRSYSMLAEPFSRGYCGIPSEKSYSFPKKEASFYGYQIVNTTPVFTRHHRRFPSTQLSPSSQGTYDNSKKFGNPLSHSFSSRSESGKEVLYFEMPTTPPKAEVDGSFQTSFKTKVDSKGSTICEASSGSTDKPDYPVFRSAEKMNNNTAKKPTLTDSLAFPTTDLVIDLSHEVSEINAGSYNKTDPPLQALMTKRRVNHKKHKTLGSPFDIALPKKPVSLEAPQFPSEILNLGDETMVELYDLLVNYQNPWGTRSVDEGQISKEIKDESLASNCADEDINSFASTLHSFNILLIIFKAPLGSKSCASILQENFPKIARVQTWLSQNVSPETLAEETLTANHESAHKPSLDECLSEFDGDVLIGDFFYFSEIKADQLNSDDDSHTHVETKESDSHSQHIITELPEGSLDQPLYCNNTNPPAQNHLPHAIAVNSDTNFDSPHTIILSSERTYERRLPTPEFDVEFEMEESSEVLPQVFYSPRLTTPEELSDLTTTISLALDASLSSPYQPNLLNVDQEPSTLSYGLEKSSLIHHLFETVQENVIDGSCSVKEETLNETLNQLDTSETLDSKSSLPDERKYAPVEIEGRFCFDTPVGPRKLVWLKGTQPLEAASSFCFKHGITNPLYSEALAWFLTNSCK</sequence>
<reference evidence="1" key="1">
    <citation type="submission" date="2022-04" db="EMBL/GenBank/DDBJ databases">
        <title>Genome of the entomopathogenic fungus Entomophthora muscae.</title>
        <authorList>
            <person name="Elya C."/>
            <person name="Lovett B.R."/>
            <person name="Lee E."/>
            <person name="Macias A.M."/>
            <person name="Hajek A.E."/>
            <person name="De Bivort B.L."/>
            <person name="Kasson M.T."/>
            <person name="De Fine Licht H.H."/>
            <person name="Stajich J.E."/>
        </authorList>
    </citation>
    <scope>NUCLEOTIDE SEQUENCE</scope>
    <source>
        <strain evidence="1">Berkeley</strain>
    </source>
</reference>
<organism evidence="1 2">
    <name type="scientific">Entomophthora muscae</name>
    <dbReference type="NCBI Taxonomy" id="34485"/>
    <lineage>
        <taxon>Eukaryota</taxon>
        <taxon>Fungi</taxon>
        <taxon>Fungi incertae sedis</taxon>
        <taxon>Zoopagomycota</taxon>
        <taxon>Entomophthoromycotina</taxon>
        <taxon>Entomophthoromycetes</taxon>
        <taxon>Entomophthorales</taxon>
        <taxon>Entomophthoraceae</taxon>
        <taxon>Entomophthora</taxon>
    </lineage>
</organism>
<name>A0ACC2U9H4_9FUNG</name>
<dbReference type="Proteomes" id="UP001165960">
    <property type="component" value="Unassembled WGS sequence"/>
</dbReference>
<proteinExistence type="predicted"/>
<evidence type="ECO:0000313" key="1">
    <source>
        <dbReference type="EMBL" id="KAJ9083406.1"/>
    </source>
</evidence>
<gene>
    <name evidence="1" type="ORF">DSO57_1035085</name>
</gene>
<protein>
    <submittedName>
        <fullName evidence="1">Uncharacterized protein</fullName>
    </submittedName>
</protein>